<accession>A0ACC0Q182</accession>
<evidence type="ECO:0000313" key="2">
    <source>
        <dbReference type="Proteomes" id="UP001062846"/>
    </source>
</evidence>
<dbReference type="Proteomes" id="UP001062846">
    <property type="component" value="Chromosome 1"/>
</dbReference>
<gene>
    <name evidence="1" type="ORF">RHMOL_Rhmol01G0146500</name>
</gene>
<reference evidence="1" key="1">
    <citation type="submission" date="2022-02" db="EMBL/GenBank/DDBJ databases">
        <title>Plant Genome Project.</title>
        <authorList>
            <person name="Zhang R.-G."/>
        </authorList>
    </citation>
    <scope>NUCLEOTIDE SEQUENCE</scope>
    <source>
        <strain evidence="1">AT1</strain>
    </source>
</reference>
<comment type="caution">
    <text evidence="1">The sequence shown here is derived from an EMBL/GenBank/DDBJ whole genome shotgun (WGS) entry which is preliminary data.</text>
</comment>
<sequence length="61" mass="7171">MSVSSKCVCAVYLYANMTAARFMIFIFFHTSQKILKFLQHKLHTQRHLDVDTSQMGHRHTD</sequence>
<name>A0ACC0Q182_RHOML</name>
<dbReference type="EMBL" id="CM046388">
    <property type="protein sequence ID" value="KAI8571792.1"/>
    <property type="molecule type" value="Genomic_DNA"/>
</dbReference>
<protein>
    <submittedName>
        <fullName evidence="1">Uncharacterized protein</fullName>
    </submittedName>
</protein>
<evidence type="ECO:0000313" key="1">
    <source>
        <dbReference type="EMBL" id="KAI8571792.1"/>
    </source>
</evidence>
<organism evidence="1 2">
    <name type="scientific">Rhododendron molle</name>
    <name type="common">Chinese azalea</name>
    <name type="synonym">Azalea mollis</name>
    <dbReference type="NCBI Taxonomy" id="49168"/>
    <lineage>
        <taxon>Eukaryota</taxon>
        <taxon>Viridiplantae</taxon>
        <taxon>Streptophyta</taxon>
        <taxon>Embryophyta</taxon>
        <taxon>Tracheophyta</taxon>
        <taxon>Spermatophyta</taxon>
        <taxon>Magnoliopsida</taxon>
        <taxon>eudicotyledons</taxon>
        <taxon>Gunneridae</taxon>
        <taxon>Pentapetalae</taxon>
        <taxon>asterids</taxon>
        <taxon>Ericales</taxon>
        <taxon>Ericaceae</taxon>
        <taxon>Ericoideae</taxon>
        <taxon>Rhodoreae</taxon>
        <taxon>Rhododendron</taxon>
    </lineage>
</organism>
<proteinExistence type="predicted"/>
<keyword evidence="2" id="KW-1185">Reference proteome</keyword>